<keyword evidence="4" id="KW-1185">Reference proteome</keyword>
<organism evidence="2 4">
    <name type="scientific">Puccinia coronata f. sp. avenae</name>
    <dbReference type="NCBI Taxonomy" id="200324"/>
    <lineage>
        <taxon>Eukaryota</taxon>
        <taxon>Fungi</taxon>
        <taxon>Dikarya</taxon>
        <taxon>Basidiomycota</taxon>
        <taxon>Pucciniomycotina</taxon>
        <taxon>Pucciniomycetes</taxon>
        <taxon>Pucciniales</taxon>
        <taxon>Pucciniaceae</taxon>
        <taxon>Puccinia</taxon>
    </lineage>
</organism>
<proteinExistence type="predicted"/>
<name>A0A2N5TN25_9BASI</name>
<dbReference type="AlphaFoldDB" id="A0A2N5TN25"/>
<reference evidence="2 4" key="1">
    <citation type="submission" date="2017-11" db="EMBL/GenBank/DDBJ databases">
        <title>De novo assembly and phasing of dikaryotic genomes from two isolates of Puccinia coronata f. sp. avenae, the causal agent of oat crown rust.</title>
        <authorList>
            <person name="Miller M.E."/>
            <person name="Zhang Y."/>
            <person name="Omidvar V."/>
            <person name="Sperschneider J."/>
            <person name="Schwessinger B."/>
            <person name="Raley C."/>
            <person name="Palmer J.M."/>
            <person name="Garnica D."/>
            <person name="Upadhyaya N."/>
            <person name="Rathjen J."/>
            <person name="Taylor J.M."/>
            <person name="Park R.F."/>
            <person name="Dodds P.N."/>
            <person name="Hirsch C.D."/>
            <person name="Kianian S.F."/>
            <person name="Figueroa M."/>
        </authorList>
    </citation>
    <scope>NUCLEOTIDE SEQUENCE [LARGE SCALE GENOMIC DNA]</scope>
    <source>
        <strain evidence="2">12NC29</strain>
    </source>
</reference>
<accession>A0A2N5TN25</accession>
<protein>
    <submittedName>
        <fullName evidence="2">Uncharacterized protein</fullName>
    </submittedName>
</protein>
<evidence type="ECO:0000256" key="1">
    <source>
        <dbReference type="SAM" id="MobiDB-lite"/>
    </source>
</evidence>
<dbReference type="EMBL" id="PGCJ01000172">
    <property type="protein sequence ID" value="PLW41143.1"/>
    <property type="molecule type" value="Genomic_DNA"/>
</dbReference>
<feature type="region of interest" description="Disordered" evidence="1">
    <location>
        <begin position="1"/>
        <end position="33"/>
    </location>
</feature>
<comment type="caution">
    <text evidence="2">The sequence shown here is derived from an EMBL/GenBank/DDBJ whole genome shotgun (WGS) entry which is preliminary data.</text>
</comment>
<evidence type="ECO:0000313" key="4">
    <source>
        <dbReference type="Proteomes" id="UP000235388"/>
    </source>
</evidence>
<evidence type="ECO:0000313" key="3">
    <source>
        <dbReference type="EMBL" id="PLW41143.1"/>
    </source>
</evidence>
<dbReference type="Proteomes" id="UP000235388">
    <property type="component" value="Unassembled WGS sequence"/>
</dbReference>
<gene>
    <name evidence="3" type="ORF">PCANC_12370</name>
    <name evidence="2" type="ORF">PCANC_27035</name>
</gene>
<evidence type="ECO:0000313" key="2">
    <source>
        <dbReference type="EMBL" id="PLW26891.1"/>
    </source>
</evidence>
<dbReference type="EMBL" id="PGCJ01000516">
    <property type="protein sequence ID" value="PLW26891.1"/>
    <property type="molecule type" value="Genomic_DNA"/>
</dbReference>
<sequence>MSTSSKPQKVTLDDREFPLRGPEPLEADRATPSILPSEDQALFRQDTKHELTPRDKNKYTWLCCVIEVIRLPRL</sequence>